<name>A0A5P1FC73_ASPOF</name>
<proteinExistence type="predicted"/>
<reference evidence="3" key="1">
    <citation type="journal article" date="2017" name="Nat. Commun.">
        <title>The asparagus genome sheds light on the origin and evolution of a young Y chromosome.</title>
        <authorList>
            <person name="Harkess A."/>
            <person name="Zhou J."/>
            <person name="Xu C."/>
            <person name="Bowers J.E."/>
            <person name="Van der Hulst R."/>
            <person name="Ayyampalayam S."/>
            <person name="Mercati F."/>
            <person name="Riccardi P."/>
            <person name="McKain M.R."/>
            <person name="Kakrana A."/>
            <person name="Tang H."/>
            <person name="Ray J."/>
            <person name="Groenendijk J."/>
            <person name="Arikit S."/>
            <person name="Mathioni S.M."/>
            <person name="Nakano M."/>
            <person name="Shan H."/>
            <person name="Telgmann-Rauber A."/>
            <person name="Kanno A."/>
            <person name="Yue Z."/>
            <person name="Chen H."/>
            <person name="Li W."/>
            <person name="Chen Y."/>
            <person name="Xu X."/>
            <person name="Zhang Y."/>
            <person name="Luo S."/>
            <person name="Chen H."/>
            <person name="Gao J."/>
            <person name="Mao Z."/>
            <person name="Pires J.C."/>
            <person name="Luo M."/>
            <person name="Kudrna D."/>
            <person name="Wing R.A."/>
            <person name="Meyers B.C."/>
            <person name="Yi K."/>
            <person name="Kong H."/>
            <person name="Lavrijsen P."/>
            <person name="Sunseri F."/>
            <person name="Falavigna A."/>
            <person name="Ye Y."/>
            <person name="Leebens-Mack J.H."/>
            <person name="Chen G."/>
        </authorList>
    </citation>
    <scope>NUCLEOTIDE SEQUENCE [LARGE SCALE GENOMIC DNA]</scope>
    <source>
        <strain evidence="3">cv. DH0086</strain>
    </source>
</reference>
<dbReference type="AlphaFoldDB" id="A0A5P1FC73"/>
<dbReference type="PANTHER" id="PTHR33874">
    <property type="entry name" value="RING FINGER PROTEIN"/>
    <property type="match status" value="1"/>
</dbReference>
<dbReference type="PANTHER" id="PTHR33874:SF1">
    <property type="entry name" value="RING FINGER PROTEIN"/>
    <property type="match status" value="1"/>
</dbReference>
<evidence type="ECO:0000313" key="2">
    <source>
        <dbReference type="EMBL" id="ONK75634.1"/>
    </source>
</evidence>
<gene>
    <name evidence="2" type="ORF">A4U43_C03F18940</name>
</gene>
<keyword evidence="3" id="KW-1185">Reference proteome</keyword>
<organism evidence="2 3">
    <name type="scientific">Asparagus officinalis</name>
    <name type="common">Garden asparagus</name>
    <dbReference type="NCBI Taxonomy" id="4686"/>
    <lineage>
        <taxon>Eukaryota</taxon>
        <taxon>Viridiplantae</taxon>
        <taxon>Streptophyta</taxon>
        <taxon>Embryophyta</taxon>
        <taxon>Tracheophyta</taxon>
        <taxon>Spermatophyta</taxon>
        <taxon>Magnoliopsida</taxon>
        <taxon>Liliopsida</taxon>
        <taxon>Asparagales</taxon>
        <taxon>Asparagaceae</taxon>
        <taxon>Asparagoideae</taxon>
        <taxon>Asparagus</taxon>
    </lineage>
</organism>
<dbReference type="Proteomes" id="UP000243459">
    <property type="component" value="Chromosome 3"/>
</dbReference>
<evidence type="ECO:0000313" key="3">
    <source>
        <dbReference type="Proteomes" id="UP000243459"/>
    </source>
</evidence>
<sequence>MEDQVQLQRKTIRLVLEQCQKTLELLKSADEIEDQSTGGNAGDGFESPPPEDPEADELHELLKSKVQSKDFLEKLGSIHMSASQNISLEDRASWDIVSSQDLWEDNNMDGDPDGYVHVSKEDIVEAIACFMAAYLSSLKETKQYLRQPLGPFGHLAVSYQSYFETMLLFADAIPESCNVEVEGLMLKTVMSSDATKYCKSSYVQKLPLSSR</sequence>
<feature type="region of interest" description="Disordered" evidence="1">
    <location>
        <begin position="29"/>
        <end position="55"/>
    </location>
</feature>
<evidence type="ECO:0000256" key="1">
    <source>
        <dbReference type="SAM" id="MobiDB-lite"/>
    </source>
</evidence>
<dbReference type="Gramene" id="ONK75634">
    <property type="protein sequence ID" value="ONK75634"/>
    <property type="gene ID" value="A4U43_C03F18940"/>
</dbReference>
<accession>A0A5P1FC73</accession>
<dbReference type="EMBL" id="CM007383">
    <property type="protein sequence ID" value="ONK75634.1"/>
    <property type="molecule type" value="Genomic_DNA"/>
</dbReference>
<dbReference type="OMA" id="EIDEMYH"/>
<protein>
    <submittedName>
        <fullName evidence="2">Uncharacterized protein</fullName>
    </submittedName>
</protein>